<keyword evidence="1" id="KW-1133">Transmembrane helix</keyword>
<evidence type="ECO:0000313" key="3">
    <source>
        <dbReference type="Proteomes" id="UP000732105"/>
    </source>
</evidence>
<protein>
    <submittedName>
        <fullName evidence="2">Uncharacterized protein</fullName>
    </submittedName>
</protein>
<sequence length="138" mass="16647">MNKKEVLLKEYEEANKICMHYENLRRQGANIFIIIQGGLGSIFFLEKMENPVFLFLLSFLGIITSLMTFNNEIRVYGYYMSYVVRLKDIEEDLEMKLFSNVDFKSKYFRFSFGNKYYYRIVPLLVCCFWLVSLFYDFK</sequence>
<dbReference type="RefSeq" id="WP_171595869.1">
    <property type="nucleotide sequence ID" value="NZ_RZNH01000019.1"/>
</dbReference>
<gene>
    <name evidence="2" type="ORF">ELS83_12270</name>
</gene>
<dbReference type="EMBL" id="RZNH01000019">
    <property type="protein sequence ID" value="NOU60597.1"/>
    <property type="molecule type" value="Genomic_DNA"/>
</dbReference>
<dbReference type="InterPro" id="IPR056918">
    <property type="entry name" value="8xMP"/>
</dbReference>
<keyword evidence="3" id="KW-1185">Reference proteome</keyword>
<name>A0ABX1WWV7_9BACT</name>
<dbReference type="Proteomes" id="UP000732105">
    <property type="component" value="Unassembled WGS sequence"/>
</dbReference>
<feature type="transmembrane region" description="Helical" evidence="1">
    <location>
        <begin position="116"/>
        <end position="135"/>
    </location>
</feature>
<proteinExistence type="predicted"/>
<evidence type="ECO:0000256" key="1">
    <source>
        <dbReference type="SAM" id="Phobius"/>
    </source>
</evidence>
<reference evidence="2 3" key="1">
    <citation type="submission" date="2018-12" db="EMBL/GenBank/DDBJ databases">
        <title>Marinifilum JC070 sp. nov., a marine bacterium isolated from Yongle Blue Hole in the South China Sea.</title>
        <authorList>
            <person name="Fu T."/>
        </authorList>
    </citation>
    <scope>NUCLEOTIDE SEQUENCE [LARGE SCALE GENOMIC DNA]</scope>
    <source>
        <strain evidence="2 3">JC070</strain>
    </source>
</reference>
<comment type="caution">
    <text evidence="2">The sequence shown here is derived from an EMBL/GenBank/DDBJ whole genome shotgun (WGS) entry which is preliminary data.</text>
</comment>
<organism evidence="2 3">
    <name type="scientific">Marinifilum caeruleilacunae</name>
    <dbReference type="NCBI Taxonomy" id="2499076"/>
    <lineage>
        <taxon>Bacteria</taxon>
        <taxon>Pseudomonadati</taxon>
        <taxon>Bacteroidota</taxon>
        <taxon>Bacteroidia</taxon>
        <taxon>Marinilabiliales</taxon>
        <taxon>Marinifilaceae</taxon>
    </lineage>
</organism>
<dbReference type="Pfam" id="PF24838">
    <property type="entry name" value="8xMP"/>
    <property type="match status" value="1"/>
</dbReference>
<keyword evidence="1" id="KW-0812">Transmembrane</keyword>
<feature type="transmembrane region" description="Helical" evidence="1">
    <location>
        <begin position="29"/>
        <end position="45"/>
    </location>
</feature>
<feature type="transmembrane region" description="Helical" evidence="1">
    <location>
        <begin position="51"/>
        <end position="70"/>
    </location>
</feature>
<accession>A0ABX1WWV7</accession>
<keyword evidence="1" id="KW-0472">Membrane</keyword>
<evidence type="ECO:0000313" key="2">
    <source>
        <dbReference type="EMBL" id="NOU60597.1"/>
    </source>
</evidence>